<keyword evidence="2 5" id="KW-0812">Transmembrane</keyword>
<dbReference type="InterPro" id="IPR005828">
    <property type="entry name" value="MFS_sugar_transport-like"/>
</dbReference>
<evidence type="ECO:0000313" key="8">
    <source>
        <dbReference type="Proteomes" id="UP000269499"/>
    </source>
</evidence>
<feature type="transmembrane region" description="Helical" evidence="5">
    <location>
        <begin position="73"/>
        <end position="91"/>
    </location>
</feature>
<organism evidence="7 8">
    <name type="scientific">Thermoproteota archaeon</name>
    <dbReference type="NCBI Taxonomy" id="2056631"/>
    <lineage>
        <taxon>Archaea</taxon>
        <taxon>Thermoproteota</taxon>
    </lineage>
</organism>
<dbReference type="PANTHER" id="PTHR23526:SF4">
    <property type="entry name" value="INTEGRAL MEMBRANE TRANSPORT PROTEIN"/>
    <property type="match status" value="1"/>
</dbReference>
<dbReference type="InterPro" id="IPR052528">
    <property type="entry name" value="Sugar_transport-like"/>
</dbReference>
<evidence type="ECO:0000256" key="2">
    <source>
        <dbReference type="ARBA" id="ARBA00022692"/>
    </source>
</evidence>
<dbReference type="PROSITE" id="PS50850">
    <property type="entry name" value="MFS"/>
    <property type="match status" value="1"/>
</dbReference>
<feature type="transmembrane region" description="Helical" evidence="5">
    <location>
        <begin position="330"/>
        <end position="351"/>
    </location>
</feature>
<proteinExistence type="predicted"/>
<dbReference type="SUPFAM" id="SSF103473">
    <property type="entry name" value="MFS general substrate transporter"/>
    <property type="match status" value="1"/>
</dbReference>
<comment type="subcellular location">
    <subcellularLocation>
        <location evidence="1">Membrane</location>
    </subcellularLocation>
</comment>
<dbReference type="Pfam" id="PF07690">
    <property type="entry name" value="MFS_1"/>
    <property type="match status" value="1"/>
</dbReference>
<feature type="transmembrane region" description="Helical" evidence="5">
    <location>
        <begin position="29"/>
        <end position="53"/>
    </location>
</feature>
<evidence type="ECO:0000259" key="6">
    <source>
        <dbReference type="PROSITE" id="PS50850"/>
    </source>
</evidence>
<accession>A0A497F0D4</accession>
<dbReference type="Gene3D" id="1.20.1250.20">
    <property type="entry name" value="MFS general substrate transporter like domains"/>
    <property type="match status" value="2"/>
</dbReference>
<comment type="caution">
    <text evidence="7">The sequence shown here is derived from an EMBL/GenBank/DDBJ whole genome shotgun (WGS) entry which is preliminary data.</text>
</comment>
<evidence type="ECO:0000313" key="7">
    <source>
        <dbReference type="EMBL" id="RLE52779.1"/>
    </source>
</evidence>
<evidence type="ECO:0000256" key="1">
    <source>
        <dbReference type="ARBA" id="ARBA00004370"/>
    </source>
</evidence>
<feature type="transmembrane region" description="Helical" evidence="5">
    <location>
        <begin position="163"/>
        <end position="184"/>
    </location>
</feature>
<dbReference type="CDD" id="cd17325">
    <property type="entry name" value="MFS_MdtG_SLC18_like"/>
    <property type="match status" value="1"/>
</dbReference>
<protein>
    <recommendedName>
        <fullName evidence="6">Major facilitator superfamily (MFS) profile domain-containing protein</fullName>
    </recommendedName>
</protein>
<dbReference type="AlphaFoldDB" id="A0A497F0D4"/>
<feature type="transmembrane region" description="Helical" evidence="5">
    <location>
        <begin position="245"/>
        <end position="263"/>
    </location>
</feature>
<dbReference type="EMBL" id="QMRA01000098">
    <property type="protein sequence ID" value="RLE52779.1"/>
    <property type="molecule type" value="Genomic_DNA"/>
</dbReference>
<sequence length="384" mass="41356">MNRNVIVLIVIGLISGTYWSLIYPVYQPFALSLGVSMSLLGMIEAIGGGMGLLSTLSQLLGGVLADKHGRKKVMIIASTISLLGFVIYLASSSLRQVSLLVLGSIVMGCSWMRLPARNALAAESSDREVRGLTFSLMMFAATVPGIVFSPLGGWLAEKFGYEVIFMISLAMEALCLTIIAIFIVEEKVERSKLSFKSTLHILIPKARILKNLYFIMAVDAFFWGLGSTLLYGFLSKSFKFSDTQLGILSGIFTASLALTEIPAGKIVDKYGAKISLILSELIGIITLALWLTAKDFTTFAISQIVFGASPSLWVPALNTYVSERAPEDKIAGVMGGLSAFRGLISFPAPYIGGLLFEISGFHLPIMINLIGAIISLVLLVACLE</sequence>
<dbReference type="Pfam" id="PF00083">
    <property type="entry name" value="Sugar_tr"/>
    <property type="match status" value="1"/>
</dbReference>
<gene>
    <name evidence="7" type="ORF">DRJ26_04250</name>
</gene>
<name>A0A497F0D4_9CREN</name>
<dbReference type="PANTHER" id="PTHR23526">
    <property type="entry name" value="INTEGRAL MEMBRANE TRANSPORT PROTEIN-RELATED"/>
    <property type="match status" value="1"/>
</dbReference>
<feature type="domain" description="Major facilitator superfamily (MFS) profile" evidence="6">
    <location>
        <begin position="4"/>
        <end position="384"/>
    </location>
</feature>
<feature type="transmembrane region" description="Helical" evidence="5">
    <location>
        <begin position="212"/>
        <end position="233"/>
    </location>
</feature>
<feature type="transmembrane region" description="Helical" evidence="5">
    <location>
        <begin position="299"/>
        <end position="318"/>
    </location>
</feature>
<keyword evidence="4 5" id="KW-0472">Membrane</keyword>
<feature type="transmembrane region" description="Helical" evidence="5">
    <location>
        <begin position="275"/>
        <end position="293"/>
    </location>
</feature>
<feature type="transmembrane region" description="Helical" evidence="5">
    <location>
        <begin position="134"/>
        <end position="151"/>
    </location>
</feature>
<evidence type="ECO:0000256" key="3">
    <source>
        <dbReference type="ARBA" id="ARBA00022989"/>
    </source>
</evidence>
<feature type="transmembrane region" description="Helical" evidence="5">
    <location>
        <begin position="97"/>
        <end position="114"/>
    </location>
</feature>
<dbReference type="GO" id="GO:0016020">
    <property type="term" value="C:membrane"/>
    <property type="evidence" value="ECO:0007669"/>
    <property type="project" value="UniProtKB-SubCell"/>
</dbReference>
<keyword evidence="3 5" id="KW-1133">Transmembrane helix</keyword>
<evidence type="ECO:0000256" key="4">
    <source>
        <dbReference type="ARBA" id="ARBA00023136"/>
    </source>
</evidence>
<feature type="transmembrane region" description="Helical" evidence="5">
    <location>
        <begin position="363"/>
        <end position="383"/>
    </location>
</feature>
<feature type="non-terminal residue" evidence="7">
    <location>
        <position position="384"/>
    </location>
</feature>
<dbReference type="Proteomes" id="UP000269499">
    <property type="component" value="Unassembled WGS sequence"/>
</dbReference>
<feature type="transmembrane region" description="Helical" evidence="5">
    <location>
        <begin position="5"/>
        <end position="23"/>
    </location>
</feature>
<dbReference type="InterPro" id="IPR036259">
    <property type="entry name" value="MFS_trans_sf"/>
</dbReference>
<dbReference type="GO" id="GO:0022857">
    <property type="term" value="F:transmembrane transporter activity"/>
    <property type="evidence" value="ECO:0007669"/>
    <property type="project" value="InterPro"/>
</dbReference>
<reference evidence="7 8" key="1">
    <citation type="submission" date="2018-06" db="EMBL/GenBank/DDBJ databases">
        <title>Extensive metabolic versatility and redundancy in microbially diverse, dynamic hydrothermal sediments.</title>
        <authorList>
            <person name="Dombrowski N."/>
            <person name="Teske A."/>
            <person name="Baker B.J."/>
        </authorList>
    </citation>
    <scope>NUCLEOTIDE SEQUENCE [LARGE SCALE GENOMIC DNA]</scope>
    <source>
        <strain evidence="7">B20_G2</strain>
    </source>
</reference>
<evidence type="ECO:0000256" key="5">
    <source>
        <dbReference type="SAM" id="Phobius"/>
    </source>
</evidence>
<dbReference type="InterPro" id="IPR011701">
    <property type="entry name" value="MFS"/>
</dbReference>
<dbReference type="InterPro" id="IPR020846">
    <property type="entry name" value="MFS_dom"/>
</dbReference>